<feature type="region of interest" description="Disordered" evidence="1">
    <location>
        <begin position="239"/>
        <end position="265"/>
    </location>
</feature>
<feature type="compositionally biased region" description="Basic residues" evidence="1">
    <location>
        <begin position="711"/>
        <end position="726"/>
    </location>
</feature>
<feature type="region of interest" description="Disordered" evidence="1">
    <location>
        <begin position="12"/>
        <end position="54"/>
    </location>
</feature>
<dbReference type="AlphaFoldDB" id="A0A3M7Q8V4"/>
<protein>
    <submittedName>
        <fullName evidence="2">Uncharacterized protein</fullName>
    </submittedName>
</protein>
<feature type="compositionally biased region" description="Polar residues" evidence="1">
    <location>
        <begin position="626"/>
        <end position="655"/>
    </location>
</feature>
<evidence type="ECO:0000313" key="3">
    <source>
        <dbReference type="Proteomes" id="UP000276133"/>
    </source>
</evidence>
<proteinExistence type="predicted"/>
<reference evidence="2 3" key="1">
    <citation type="journal article" date="2018" name="Sci. Rep.">
        <title>Genomic signatures of local adaptation to the degree of environmental predictability in rotifers.</title>
        <authorList>
            <person name="Franch-Gras L."/>
            <person name="Hahn C."/>
            <person name="Garcia-Roger E.M."/>
            <person name="Carmona M.J."/>
            <person name="Serra M."/>
            <person name="Gomez A."/>
        </authorList>
    </citation>
    <scope>NUCLEOTIDE SEQUENCE [LARGE SCALE GENOMIC DNA]</scope>
    <source>
        <strain evidence="2">HYR1</strain>
    </source>
</reference>
<feature type="region of interest" description="Disordered" evidence="1">
    <location>
        <begin position="619"/>
        <end position="662"/>
    </location>
</feature>
<name>A0A3M7Q8V4_BRAPC</name>
<feature type="compositionally biased region" description="Low complexity" evidence="1">
    <location>
        <begin position="728"/>
        <end position="756"/>
    </location>
</feature>
<feature type="compositionally biased region" description="Basic and acidic residues" evidence="1">
    <location>
        <begin position="213"/>
        <end position="222"/>
    </location>
</feature>
<feature type="region of interest" description="Disordered" evidence="1">
    <location>
        <begin position="693"/>
        <end position="786"/>
    </location>
</feature>
<accession>A0A3M7Q8V4</accession>
<sequence length="819" mass="93860">MDPVKEKLNLLKKLASEKKSSNQGGKMPDMSDKKKSTNRKNSVPRELSGKDMELNSKQVEVLEAPREIDFDLFSFHNSKKEEEDFPIEENSASLIVFDDIDKIESSESNMDIKMLNTTNTETNSNYRLNANPLSSVKSQQHSNKSFTIGQQHEPTSKYINRIRDMYDKERALSTECINSLKPKGPLQRQGSSIKKINEAFSPQKLLTPQHSLQSDHLEKSEKSAPLASPEVLRDFSVNDSDQEEPSIMSSNNGSVRHQTPSQRSQSYITHLRNTFNAHSVRSDSIEIAKRNSFVPESSHQIERIKEKFFKINQPNQRNSYMHPGEMNKFASHYKSLRSLKAEELQPESTKVEQLVKNLNQEAKKNEPKPKKQIHKYQKSVTSDLSSFILERDKEIEYRKAEQAREFEDMDKRLIDKYSKDARYAAESAIIKSSLSKAPTDQKILSHLKDEETNKAAEPAESSRLSNPIVSAIAPIMKRTKSILKSPSTFSEKTIHFDDKIDIIPIDRTTDDNSPVPFNSQSYENLDQFSSYSSFRPVVAKSNEIEFLKKNYENYDNYRWEYFKDLSPLRNHALATNSARERIFVKSPTPMREIVHDHPSPPSAEFPSSSFNRLLEINEDRTRFPKRTNSASFRSQSADLSKLAESSSRHNFSPDSNLLPRDRPVPQLIASNARPNLTRQNALSKTFAKSLVEGMNKTHDSRKQEFKEHVPRSHRKKNRRKIYRRNRQSSSLTSSLSEIDSSELSQTESTSSFSSSSYEQKFEPRSRVPRANNVERNKKNAQCLRRNTGKKLIRHAFYSSDDSVCGIPKSSVKLANKSSK</sequence>
<feature type="compositionally biased region" description="Polar residues" evidence="1">
    <location>
        <begin position="247"/>
        <end position="265"/>
    </location>
</feature>
<feature type="region of interest" description="Disordered" evidence="1">
    <location>
        <begin position="211"/>
        <end position="230"/>
    </location>
</feature>
<organism evidence="2 3">
    <name type="scientific">Brachionus plicatilis</name>
    <name type="common">Marine rotifer</name>
    <name type="synonym">Brachionus muelleri</name>
    <dbReference type="NCBI Taxonomy" id="10195"/>
    <lineage>
        <taxon>Eukaryota</taxon>
        <taxon>Metazoa</taxon>
        <taxon>Spiralia</taxon>
        <taxon>Gnathifera</taxon>
        <taxon>Rotifera</taxon>
        <taxon>Eurotatoria</taxon>
        <taxon>Monogononta</taxon>
        <taxon>Pseudotrocha</taxon>
        <taxon>Ploima</taxon>
        <taxon>Brachionidae</taxon>
        <taxon>Brachionus</taxon>
    </lineage>
</organism>
<comment type="caution">
    <text evidence="2">The sequence shown here is derived from an EMBL/GenBank/DDBJ whole genome shotgun (WGS) entry which is preliminary data.</text>
</comment>
<dbReference type="OrthoDB" id="10598855at2759"/>
<gene>
    <name evidence="2" type="ORF">BpHYR1_033676</name>
</gene>
<feature type="compositionally biased region" description="Basic and acidic residues" evidence="1">
    <location>
        <begin position="695"/>
        <end position="710"/>
    </location>
</feature>
<dbReference type="EMBL" id="REGN01007058">
    <property type="protein sequence ID" value="RNA07395.1"/>
    <property type="molecule type" value="Genomic_DNA"/>
</dbReference>
<keyword evidence="3" id="KW-1185">Reference proteome</keyword>
<evidence type="ECO:0000256" key="1">
    <source>
        <dbReference type="SAM" id="MobiDB-lite"/>
    </source>
</evidence>
<evidence type="ECO:0000313" key="2">
    <source>
        <dbReference type="EMBL" id="RNA07395.1"/>
    </source>
</evidence>
<dbReference type="Proteomes" id="UP000276133">
    <property type="component" value="Unassembled WGS sequence"/>
</dbReference>